<feature type="domain" description="SCO6045-like C-terminal" evidence="1">
    <location>
        <begin position="8"/>
        <end position="46"/>
    </location>
</feature>
<name>A0A1A0R0C5_MYCPR</name>
<dbReference type="Proteomes" id="UP000093902">
    <property type="component" value="Unassembled WGS sequence"/>
</dbReference>
<evidence type="ECO:0000313" key="2">
    <source>
        <dbReference type="EMBL" id="OBB27782.1"/>
    </source>
</evidence>
<comment type="caution">
    <text evidence="2">The sequence shown here is derived from an EMBL/GenBank/DDBJ whole genome shotgun (WGS) entry which is preliminary data.</text>
</comment>
<proteinExistence type="predicted"/>
<dbReference type="EMBL" id="LZSO01000029">
    <property type="protein sequence ID" value="OBB27782.1"/>
    <property type="molecule type" value="Genomic_DNA"/>
</dbReference>
<evidence type="ECO:0000313" key="3">
    <source>
        <dbReference type="Proteomes" id="UP000093902"/>
    </source>
</evidence>
<dbReference type="AlphaFoldDB" id="A0A1A0R0C5"/>
<dbReference type="STRING" id="43304.GCA_001403655_05415"/>
<organism evidence="2 3">
    <name type="scientific">Mycolicibacterium peregrinum</name>
    <name type="common">Mycobacterium peregrinum</name>
    <dbReference type="NCBI Taxonomy" id="43304"/>
    <lineage>
        <taxon>Bacteria</taxon>
        <taxon>Bacillati</taxon>
        <taxon>Actinomycetota</taxon>
        <taxon>Actinomycetes</taxon>
        <taxon>Mycobacteriales</taxon>
        <taxon>Mycobacteriaceae</taxon>
        <taxon>Mycolicibacterium</taxon>
    </lineage>
</organism>
<evidence type="ECO:0000259" key="1">
    <source>
        <dbReference type="Pfam" id="PF26136"/>
    </source>
</evidence>
<protein>
    <recommendedName>
        <fullName evidence="1">SCO6045-like C-terminal domain-containing protein</fullName>
    </recommendedName>
</protein>
<accession>A0A1A0R0C5</accession>
<dbReference type="InterPro" id="IPR058711">
    <property type="entry name" value="SCO6045-like_C"/>
</dbReference>
<gene>
    <name evidence="2" type="ORF">A5792_23365</name>
</gene>
<dbReference type="OrthoDB" id="4467560at2"/>
<dbReference type="Pfam" id="PF26136">
    <property type="entry name" value="SCO6045_C"/>
    <property type="match status" value="1"/>
</dbReference>
<reference evidence="3" key="1">
    <citation type="submission" date="2016-06" db="EMBL/GenBank/DDBJ databases">
        <authorList>
            <person name="Sutton G."/>
            <person name="Brinkac L."/>
            <person name="Sanka R."/>
            <person name="Adams M."/>
            <person name="Lau E."/>
            <person name="Mehaffy C."/>
            <person name="Tameris M."/>
            <person name="Hatherill M."/>
            <person name="Hanekom W."/>
            <person name="Mahomed H."/>
            <person name="Mcshane H."/>
        </authorList>
    </citation>
    <scope>NUCLEOTIDE SEQUENCE [LARGE SCALE GENOMIC DNA]</scope>
    <source>
        <strain evidence="3">852002-51209_SCH5440388</strain>
    </source>
</reference>
<sequence length="62" mass="6796">MGMSDTLAQRQEALVRALVADGPVPPGFDPTAVAAAGEVCRHKRDAHSVATPRGRRWWSVWR</sequence>